<evidence type="ECO:0000313" key="2">
    <source>
        <dbReference type="EMBL" id="PWD80795.1"/>
    </source>
</evidence>
<keyword evidence="3" id="KW-1185">Reference proteome</keyword>
<dbReference type="RefSeq" id="WP_109189451.1">
    <property type="nucleotide sequence ID" value="NZ_BMYA01000002.1"/>
</dbReference>
<dbReference type="InterPro" id="IPR003462">
    <property type="entry name" value="ODC_Mu_crystall"/>
</dbReference>
<dbReference type="SUPFAM" id="SSF51735">
    <property type="entry name" value="NAD(P)-binding Rossmann-fold domains"/>
    <property type="match status" value="1"/>
</dbReference>
<dbReference type="GO" id="GO:0019752">
    <property type="term" value="P:carboxylic acid metabolic process"/>
    <property type="evidence" value="ECO:0007669"/>
    <property type="project" value="UniProtKB-ARBA"/>
</dbReference>
<protein>
    <submittedName>
        <fullName evidence="2">Ornithine cyclodeaminase</fullName>
    </submittedName>
</protein>
<comment type="similarity">
    <text evidence="1">Belongs to the ornithine cyclodeaminase/mu-crystallin family.</text>
</comment>
<comment type="caution">
    <text evidence="2">The sequence shown here is derived from an EMBL/GenBank/DDBJ whole genome shotgun (WGS) entry which is preliminary data.</text>
</comment>
<proteinExistence type="inferred from homology"/>
<evidence type="ECO:0000313" key="3">
    <source>
        <dbReference type="Proteomes" id="UP000245020"/>
    </source>
</evidence>
<dbReference type="InterPro" id="IPR036291">
    <property type="entry name" value="NAD(P)-bd_dom_sf"/>
</dbReference>
<dbReference type="PIRSF" id="PIRSF001439">
    <property type="entry name" value="CryM"/>
    <property type="match status" value="1"/>
</dbReference>
<dbReference type="OrthoDB" id="9809203at2"/>
<dbReference type="InterPro" id="IPR023401">
    <property type="entry name" value="ODC_N"/>
</dbReference>
<dbReference type="GO" id="GO:0005737">
    <property type="term" value="C:cytoplasm"/>
    <property type="evidence" value="ECO:0007669"/>
    <property type="project" value="TreeGrafter"/>
</dbReference>
<gene>
    <name evidence="2" type="ORF">DC083_06705</name>
</gene>
<dbReference type="GO" id="GO:0016491">
    <property type="term" value="F:oxidoreductase activity"/>
    <property type="evidence" value="ECO:0007669"/>
    <property type="project" value="UniProtKB-ARBA"/>
</dbReference>
<dbReference type="EMBL" id="QEWQ01000004">
    <property type="protein sequence ID" value="PWD80795.1"/>
    <property type="molecule type" value="Genomic_DNA"/>
</dbReference>
<dbReference type="PANTHER" id="PTHR13812">
    <property type="entry name" value="KETIMINE REDUCTASE MU-CRYSTALLIN"/>
    <property type="match status" value="1"/>
</dbReference>
<dbReference type="Pfam" id="PF02423">
    <property type="entry name" value="OCD_Mu_crystall"/>
    <property type="match status" value="1"/>
</dbReference>
<name>A0A2U2ADQ5_9GAMM</name>
<sequence length="329" mass="35955">MIILNEQEIASIYKMPEALVDVADILRAKAAEKVDNPFRTVIEFPKEEASVLYMPCADLENQLMSMKAVTIFPKNPLQNKNTTQGVILLSDATNGDHVALLNASYLTRLRTGALSGLATDYLARKESAVLTVIGTGKMAFEQVLGVLAVRDICKINLVNPTTENALRFATALREYPISSKIEIVIAENRAEAVKEADIINCATRSKMPVFSGEDIQPGTHVNGVGSYLPDMREVDYHFITRSSSIVVDDFHGATEEAGEFIHAATEHHWQFSEIAGELQDLVVGKIAGRQDDDAITFFKSVGAAYFDLAVAEGVYRKALSQGCGIEVDI</sequence>
<dbReference type="PANTHER" id="PTHR13812:SF19">
    <property type="entry name" value="KETIMINE REDUCTASE MU-CRYSTALLIN"/>
    <property type="match status" value="1"/>
</dbReference>
<organism evidence="2 3">
    <name type="scientific">Ignatzschineria ureiclastica</name>
    <dbReference type="NCBI Taxonomy" id="472582"/>
    <lineage>
        <taxon>Bacteria</taxon>
        <taxon>Pseudomonadati</taxon>
        <taxon>Pseudomonadota</taxon>
        <taxon>Gammaproteobacteria</taxon>
        <taxon>Cardiobacteriales</taxon>
        <taxon>Ignatzschineriaceae</taxon>
        <taxon>Ignatzschineria</taxon>
    </lineage>
</organism>
<dbReference type="AlphaFoldDB" id="A0A2U2ADQ5"/>
<dbReference type="FunFam" id="3.40.50.720:FF:000311">
    <property type="entry name" value="Ornithine cyclodeaminase"/>
    <property type="match status" value="1"/>
</dbReference>
<dbReference type="Proteomes" id="UP000245020">
    <property type="component" value="Unassembled WGS sequence"/>
</dbReference>
<dbReference type="Gene3D" id="3.40.50.720">
    <property type="entry name" value="NAD(P)-binding Rossmann-like Domain"/>
    <property type="match status" value="1"/>
</dbReference>
<accession>A0A2U2ADQ5</accession>
<reference evidence="3" key="1">
    <citation type="submission" date="2018-05" db="EMBL/GenBank/DDBJ databases">
        <title>Ignatzschineria dubaiensis sp. nov., isolated from necrotic foot tissues of dromedaries (Camelus dromedarius) and associated maggots in Dubai, United Arab Emirates.</title>
        <authorList>
            <person name="Tsang C.C."/>
            <person name="Tang J.Y.M."/>
            <person name="Fong J.Y.H."/>
            <person name="Kinne J."/>
            <person name="Lee H.H."/>
            <person name="Joseph M."/>
            <person name="Jose S."/>
            <person name="Schuster R.K."/>
            <person name="Tang Y."/>
            <person name="Sivakumar S."/>
            <person name="Chen J.H.K."/>
            <person name="Teng J.L.L."/>
            <person name="Lau S.K.P."/>
            <person name="Wernery U."/>
            <person name="Woo P.C.Y."/>
        </authorList>
    </citation>
    <scope>NUCLEOTIDE SEQUENCE [LARGE SCALE GENOMIC DNA]</scope>
    <source>
        <strain evidence="3">KCTC 22644</strain>
    </source>
</reference>
<evidence type="ECO:0000256" key="1">
    <source>
        <dbReference type="ARBA" id="ARBA00008903"/>
    </source>
</evidence>
<dbReference type="Gene3D" id="3.30.1780.10">
    <property type="entry name" value="ornithine cyclodeaminase, domain 1"/>
    <property type="match status" value="1"/>
</dbReference>